<dbReference type="AlphaFoldDB" id="A0A8D9G3I1"/>
<keyword evidence="2" id="KW-0479">Metal-binding</keyword>
<keyword evidence="10" id="KW-0812">Transmembrane</keyword>
<dbReference type="GO" id="GO:0005840">
    <property type="term" value="C:ribosome"/>
    <property type="evidence" value="ECO:0007669"/>
    <property type="project" value="UniProtKB-KW"/>
</dbReference>
<evidence type="ECO:0000256" key="2">
    <source>
        <dbReference type="ARBA" id="ARBA00022723"/>
    </source>
</evidence>
<reference evidence="11 12" key="1">
    <citation type="submission" date="2021-07" db="EMBL/GenBank/DDBJ databases">
        <authorList>
            <consortium name="Genoscope - CEA"/>
            <person name="William W."/>
        </authorList>
    </citation>
    <scope>NUCLEOTIDE SEQUENCE [LARGE SCALE GENOMIC DNA]</scope>
</reference>
<feature type="transmembrane region" description="Helical" evidence="10">
    <location>
        <begin position="46"/>
        <end position="67"/>
    </location>
</feature>
<keyword evidence="4" id="KW-0863">Zinc-finger</keyword>
<dbReference type="GO" id="GO:0019843">
    <property type="term" value="F:rRNA binding"/>
    <property type="evidence" value="ECO:0007669"/>
    <property type="project" value="UniProtKB-KW"/>
</dbReference>
<evidence type="ECO:0000313" key="12">
    <source>
        <dbReference type="Proteomes" id="UP000694005"/>
    </source>
</evidence>
<keyword evidence="7" id="KW-0689">Ribosomal protein</keyword>
<evidence type="ECO:0000313" key="11">
    <source>
        <dbReference type="EMBL" id="CAG7867960.1"/>
    </source>
</evidence>
<evidence type="ECO:0000256" key="5">
    <source>
        <dbReference type="ARBA" id="ARBA00022833"/>
    </source>
</evidence>
<dbReference type="PANTHER" id="PTHR10768">
    <property type="entry name" value="60S RIBOSOMAL PROTEIN L37"/>
    <property type="match status" value="1"/>
</dbReference>
<keyword evidence="8" id="KW-0687">Ribonucleoprotein</keyword>
<dbReference type="Gene3D" id="2.20.25.30">
    <property type="match status" value="1"/>
</dbReference>
<dbReference type="InterPro" id="IPR001569">
    <property type="entry name" value="Ribosomal_eL37"/>
</dbReference>
<comment type="similarity">
    <text evidence="1">Belongs to the eukaryotic ribosomal protein eL37 family.</text>
</comment>
<keyword evidence="5" id="KW-0862">Zinc</keyword>
<dbReference type="GO" id="GO:0006412">
    <property type="term" value="P:translation"/>
    <property type="evidence" value="ECO:0007669"/>
    <property type="project" value="InterPro"/>
</dbReference>
<evidence type="ECO:0000256" key="4">
    <source>
        <dbReference type="ARBA" id="ARBA00022771"/>
    </source>
</evidence>
<keyword evidence="3" id="KW-0699">rRNA-binding</keyword>
<dbReference type="Gramene" id="A06p02000.2_BraZ1">
    <property type="protein sequence ID" value="A06p02000.2_BraZ1.CDS"/>
    <property type="gene ID" value="A06g02000.2_BraZ1"/>
</dbReference>
<dbReference type="GO" id="GO:0003735">
    <property type="term" value="F:structural constituent of ribosome"/>
    <property type="evidence" value="ECO:0007669"/>
    <property type="project" value="InterPro"/>
</dbReference>
<dbReference type="InterPro" id="IPR011332">
    <property type="entry name" value="Ribosomal_zn-bd"/>
</dbReference>
<feature type="compositionally biased region" description="Pro residues" evidence="9">
    <location>
        <begin position="158"/>
        <end position="169"/>
    </location>
</feature>
<dbReference type="FunFam" id="2.20.25.30:FF:000001">
    <property type="entry name" value="Ribosomal protein L37"/>
    <property type="match status" value="1"/>
</dbReference>
<keyword evidence="6" id="KW-0694">RNA-binding</keyword>
<dbReference type="GO" id="GO:0008270">
    <property type="term" value="F:zinc ion binding"/>
    <property type="evidence" value="ECO:0007669"/>
    <property type="project" value="UniProtKB-KW"/>
</dbReference>
<gene>
    <name evidence="11" type="ORF">BRAPAZ1V2_A06P02000.2</name>
</gene>
<dbReference type="PANTHER" id="PTHR10768:SF25">
    <property type="entry name" value="LARGE RIBOSOMAL SUBUNIT PROTEIN EL37X-RELATED"/>
    <property type="match status" value="1"/>
</dbReference>
<evidence type="ECO:0000256" key="3">
    <source>
        <dbReference type="ARBA" id="ARBA00022730"/>
    </source>
</evidence>
<organism evidence="11 12">
    <name type="scientific">Brassica campestris</name>
    <name type="common">Field mustard</name>
    <dbReference type="NCBI Taxonomy" id="3711"/>
    <lineage>
        <taxon>Eukaryota</taxon>
        <taxon>Viridiplantae</taxon>
        <taxon>Streptophyta</taxon>
        <taxon>Embryophyta</taxon>
        <taxon>Tracheophyta</taxon>
        <taxon>Spermatophyta</taxon>
        <taxon>Magnoliopsida</taxon>
        <taxon>eudicotyledons</taxon>
        <taxon>Gunneridae</taxon>
        <taxon>Pentapetalae</taxon>
        <taxon>rosids</taxon>
        <taxon>malvids</taxon>
        <taxon>Brassicales</taxon>
        <taxon>Brassicaceae</taxon>
        <taxon>Brassiceae</taxon>
        <taxon>Brassica</taxon>
    </lineage>
</organism>
<evidence type="ECO:0008006" key="13">
    <source>
        <dbReference type="Google" id="ProtNLM"/>
    </source>
</evidence>
<evidence type="ECO:0000256" key="10">
    <source>
        <dbReference type="SAM" id="Phobius"/>
    </source>
</evidence>
<dbReference type="InterPro" id="IPR018267">
    <property type="entry name" value="Ribosomal_eL37_CS"/>
</dbReference>
<evidence type="ECO:0000256" key="7">
    <source>
        <dbReference type="ARBA" id="ARBA00022980"/>
    </source>
</evidence>
<keyword evidence="10" id="KW-1133">Transmembrane helix</keyword>
<evidence type="ECO:0000256" key="1">
    <source>
        <dbReference type="ARBA" id="ARBA00009805"/>
    </source>
</evidence>
<dbReference type="Pfam" id="PF01907">
    <property type="entry name" value="Ribosomal_L37e"/>
    <property type="match status" value="1"/>
</dbReference>
<proteinExistence type="inferred from homology"/>
<protein>
    <recommendedName>
        <fullName evidence="13">Ribosomal protein L37</fullName>
    </recommendedName>
</protein>
<dbReference type="Proteomes" id="UP000694005">
    <property type="component" value="Chromosome A06"/>
</dbReference>
<accession>A0A8D9G3I1</accession>
<name>A0A8D9G3I1_BRACM</name>
<feature type="region of interest" description="Disordered" evidence="9">
    <location>
        <begin position="148"/>
        <end position="169"/>
    </location>
</feature>
<evidence type="ECO:0000256" key="6">
    <source>
        <dbReference type="ARBA" id="ARBA00022884"/>
    </source>
</evidence>
<evidence type="ECO:0000256" key="8">
    <source>
        <dbReference type="ARBA" id="ARBA00023274"/>
    </source>
</evidence>
<dbReference type="SUPFAM" id="SSF57829">
    <property type="entry name" value="Zn-binding ribosomal proteins"/>
    <property type="match status" value="1"/>
</dbReference>
<dbReference type="InterPro" id="IPR011331">
    <property type="entry name" value="Ribosomal_eL37/eL43"/>
</dbReference>
<dbReference type="GO" id="GO:1990904">
    <property type="term" value="C:ribonucleoprotein complex"/>
    <property type="evidence" value="ECO:0007669"/>
    <property type="project" value="UniProtKB-KW"/>
</dbReference>
<dbReference type="EMBL" id="LS974622">
    <property type="protein sequence ID" value="CAG7867960.1"/>
    <property type="molecule type" value="Genomic_DNA"/>
</dbReference>
<sequence length="426" mass="47113">MVEEKTRVRPKARKLSDPRIEVHLQPPHLDVGEPSGRRRRAFFYSYVRLPLLLFFISIAFVSSPIWFSAFVNLSAHASVSLRRKLAVVSRSSRLSLYGSSTTRPNIFWGVPQTVEFLAGYSRCSSSMSLSCYVYLSCDEYPSRSGVDACHPNGTAPHQPDPSPSPPPASPVLSPKLPFLHRAFSVVLAISRQGHVSISLGLGLHVLKLGLVSPVVLNYYLSSLMIICLKNFGGVTEIFTKAVLHTSYLSCAKSLSGSPSSTFTSFSLEKRTILSTISFLRSVSLPNVKWKCPPISITVLLSCVAVCSGPEDAADFVSMIFRGADWVLTSQYKTKGTGSFGKRRNKSHTLCVRCGRRSFHIQKSRCSACAYPAARKRTYNWSVKAIRRKTTGTGRMRYLRNVPRRFKTGFREGTEAKPRNKAAASSA</sequence>
<evidence type="ECO:0000256" key="9">
    <source>
        <dbReference type="SAM" id="MobiDB-lite"/>
    </source>
</evidence>
<dbReference type="PROSITE" id="PS01077">
    <property type="entry name" value="RIBOSOMAL_L37E"/>
    <property type="match status" value="1"/>
</dbReference>
<keyword evidence="10" id="KW-0472">Membrane</keyword>